<keyword evidence="11" id="KW-1185">Reference proteome</keyword>
<accession>A0A3N9P4E4</accession>
<evidence type="ECO:0000256" key="2">
    <source>
        <dbReference type="ARBA" id="ARBA00011903"/>
    </source>
</evidence>
<evidence type="ECO:0000313" key="11">
    <source>
        <dbReference type="Proteomes" id="UP000282529"/>
    </source>
</evidence>
<evidence type="ECO:0000256" key="8">
    <source>
        <dbReference type="ARBA" id="ARBA00051245"/>
    </source>
</evidence>
<dbReference type="InterPro" id="IPR027417">
    <property type="entry name" value="P-loop_NTPase"/>
</dbReference>
<evidence type="ECO:0000256" key="1">
    <source>
        <dbReference type="ARBA" id="ARBA00007316"/>
    </source>
</evidence>
<sequence>MSIYEVKPLAHREKKLDSRSVHGCLLIHNNPAAAASEQYRRIRNNIRIASGKKERLSLVITSPSSGEGKSTSAVNLAISFAQRGDKVLLVDANVRNPILNQVFGIKQWPGLSDGLAIGIEFNEIVYPTNIDGLAVIPGGSPMPGAADLLDSQAMKELLERAKAEYTVILIDSPAVLDTPDAIALAGRCDGVVLILRSGKTQQKNAFEAKRLLDFGKVKILGSLLNRS</sequence>
<dbReference type="InterPro" id="IPR025669">
    <property type="entry name" value="AAA_dom"/>
</dbReference>
<dbReference type="GO" id="GO:0005524">
    <property type="term" value="F:ATP binding"/>
    <property type="evidence" value="ECO:0007669"/>
    <property type="project" value="UniProtKB-KW"/>
</dbReference>
<gene>
    <name evidence="10" type="ORF">EH198_15345</name>
</gene>
<keyword evidence="6" id="KW-0067">ATP-binding</keyword>
<dbReference type="Proteomes" id="UP000282529">
    <property type="component" value="Unassembled WGS sequence"/>
</dbReference>
<comment type="similarity">
    <text evidence="1">Belongs to the CpsD/CapB family.</text>
</comment>
<dbReference type="GO" id="GO:0005886">
    <property type="term" value="C:plasma membrane"/>
    <property type="evidence" value="ECO:0007669"/>
    <property type="project" value="TreeGrafter"/>
</dbReference>
<evidence type="ECO:0000256" key="7">
    <source>
        <dbReference type="ARBA" id="ARBA00023137"/>
    </source>
</evidence>
<evidence type="ECO:0000256" key="4">
    <source>
        <dbReference type="ARBA" id="ARBA00022741"/>
    </source>
</evidence>
<name>A0A3N9P4E4_9BACL</name>
<dbReference type="Gene3D" id="3.40.50.300">
    <property type="entry name" value="P-loop containing nucleotide triphosphate hydrolases"/>
    <property type="match status" value="1"/>
</dbReference>
<dbReference type="EMBL" id="RQPI01000008">
    <property type="protein sequence ID" value="RQW10629.1"/>
    <property type="molecule type" value="Genomic_DNA"/>
</dbReference>
<evidence type="ECO:0000256" key="6">
    <source>
        <dbReference type="ARBA" id="ARBA00022840"/>
    </source>
</evidence>
<evidence type="ECO:0000313" key="10">
    <source>
        <dbReference type="EMBL" id="RQW10629.1"/>
    </source>
</evidence>
<feature type="domain" description="AAA" evidence="9">
    <location>
        <begin position="65"/>
        <end position="185"/>
    </location>
</feature>
<keyword evidence="3 10" id="KW-0808">Transferase</keyword>
<dbReference type="PANTHER" id="PTHR32309:SF13">
    <property type="entry name" value="FERRIC ENTEROBACTIN TRANSPORT PROTEIN FEPE"/>
    <property type="match status" value="1"/>
</dbReference>
<comment type="catalytic activity">
    <reaction evidence="8">
        <text>L-tyrosyl-[protein] + ATP = O-phospho-L-tyrosyl-[protein] + ADP + H(+)</text>
        <dbReference type="Rhea" id="RHEA:10596"/>
        <dbReference type="Rhea" id="RHEA-COMP:10136"/>
        <dbReference type="Rhea" id="RHEA-COMP:20101"/>
        <dbReference type="ChEBI" id="CHEBI:15378"/>
        <dbReference type="ChEBI" id="CHEBI:30616"/>
        <dbReference type="ChEBI" id="CHEBI:46858"/>
        <dbReference type="ChEBI" id="CHEBI:61978"/>
        <dbReference type="ChEBI" id="CHEBI:456216"/>
        <dbReference type="EC" id="2.7.10.2"/>
    </reaction>
</comment>
<organism evidence="10 11">
    <name type="scientific">Paenibacillus rhizophilus</name>
    <dbReference type="NCBI Taxonomy" id="1850366"/>
    <lineage>
        <taxon>Bacteria</taxon>
        <taxon>Bacillati</taxon>
        <taxon>Bacillota</taxon>
        <taxon>Bacilli</taxon>
        <taxon>Bacillales</taxon>
        <taxon>Paenibacillaceae</taxon>
        <taxon>Paenibacillus</taxon>
    </lineage>
</organism>
<keyword evidence="5 10" id="KW-0418">Kinase</keyword>
<protein>
    <recommendedName>
        <fullName evidence="2">non-specific protein-tyrosine kinase</fullName>
        <ecNumber evidence="2">2.7.10.2</ecNumber>
    </recommendedName>
</protein>
<reference evidence="10 11" key="1">
    <citation type="submission" date="2018-11" db="EMBL/GenBank/DDBJ databases">
        <title>Genome sequence of strain 7197.</title>
        <authorList>
            <person name="Gao J."/>
            <person name="Sun J."/>
        </authorList>
    </citation>
    <scope>NUCLEOTIDE SEQUENCE [LARGE SCALE GENOMIC DNA]</scope>
    <source>
        <strain evidence="10 11">7197</strain>
    </source>
</reference>
<dbReference type="NCBIfam" id="TIGR01007">
    <property type="entry name" value="eps_fam"/>
    <property type="match status" value="1"/>
</dbReference>
<dbReference type="PANTHER" id="PTHR32309">
    <property type="entry name" value="TYROSINE-PROTEIN KINASE"/>
    <property type="match status" value="1"/>
</dbReference>
<proteinExistence type="inferred from homology"/>
<keyword evidence="4" id="KW-0547">Nucleotide-binding</keyword>
<dbReference type="Pfam" id="PF13614">
    <property type="entry name" value="AAA_31"/>
    <property type="match status" value="1"/>
</dbReference>
<comment type="caution">
    <text evidence="10">The sequence shown here is derived from an EMBL/GenBank/DDBJ whole genome shotgun (WGS) entry which is preliminary data.</text>
</comment>
<dbReference type="CDD" id="cd05387">
    <property type="entry name" value="BY-kinase"/>
    <property type="match status" value="1"/>
</dbReference>
<dbReference type="GO" id="GO:0004715">
    <property type="term" value="F:non-membrane spanning protein tyrosine kinase activity"/>
    <property type="evidence" value="ECO:0007669"/>
    <property type="project" value="UniProtKB-EC"/>
</dbReference>
<dbReference type="EC" id="2.7.10.2" evidence="2"/>
<dbReference type="AlphaFoldDB" id="A0A3N9P4E4"/>
<dbReference type="InterPro" id="IPR005702">
    <property type="entry name" value="Wzc-like_C"/>
</dbReference>
<evidence type="ECO:0000259" key="9">
    <source>
        <dbReference type="Pfam" id="PF13614"/>
    </source>
</evidence>
<dbReference type="InterPro" id="IPR050445">
    <property type="entry name" value="Bact_polysacc_biosynth/exp"/>
</dbReference>
<evidence type="ECO:0000256" key="5">
    <source>
        <dbReference type="ARBA" id="ARBA00022777"/>
    </source>
</evidence>
<dbReference type="OrthoDB" id="9794577at2"/>
<dbReference type="SUPFAM" id="SSF52540">
    <property type="entry name" value="P-loop containing nucleoside triphosphate hydrolases"/>
    <property type="match status" value="1"/>
</dbReference>
<keyword evidence="7" id="KW-0829">Tyrosine-protein kinase</keyword>
<evidence type="ECO:0000256" key="3">
    <source>
        <dbReference type="ARBA" id="ARBA00022679"/>
    </source>
</evidence>